<dbReference type="PROSITE" id="PS00198">
    <property type="entry name" value="4FE4S_FER_1"/>
    <property type="match status" value="1"/>
</dbReference>
<dbReference type="Pfam" id="PF12801">
    <property type="entry name" value="Fer4_5"/>
    <property type="match status" value="1"/>
</dbReference>
<dbReference type="Gene3D" id="2.60.40.10">
    <property type="entry name" value="Immunoglobulins"/>
    <property type="match status" value="1"/>
</dbReference>
<evidence type="ECO:0000256" key="6">
    <source>
        <dbReference type="ARBA" id="ARBA00023014"/>
    </source>
</evidence>
<evidence type="ECO:0000259" key="8">
    <source>
        <dbReference type="PROSITE" id="PS51379"/>
    </source>
</evidence>
<evidence type="ECO:0000256" key="1">
    <source>
        <dbReference type="ARBA" id="ARBA00022448"/>
    </source>
</evidence>
<evidence type="ECO:0000256" key="5">
    <source>
        <dbReference type="ARBA" id="ARBA00023004"/>
    </source>
</evidence>
<feature type="domain" description="4Fe-4S ferredoxin-type" evidence="8">
    <location>
        <begin position="259"/>
        <end position="288"/>
    </location>
</feature>
<dbReference type="InterPro" id="IPR017900">
    <property type="entry name" value="4Fe4S_Fe_S_CS"/>
</dbReference>
<keyword evidence="7" id="KW-0472">Membrane</keyword>
<dbReference type="EMBL" id="LSYU01000041">
    <property type="protein sequence ID" value="KXX65034.1"/>
    <property type="molecule type" value="Genomic_DNA"/>
</dbReference>
<dbReference type="InterPro" id="IPR014116">
    <property type="entry name" value="Cyt_c_oxidase_cbb3_FixG"/>
</dbReference>
<dbReference type="NCBIfam" id="TIGR02745">
    <property type="entry name" value="ccoG_rdxA_fixG"/>
    <property type="match status" value="1"/>
</dbReference>
<evidence type="ECO:0000256" key="7">
    <source>
        <dbReference type="SAM" id="Phobius"/>
    </source>
</evidence>
<organism evidence="9 10">
    <name type="scientific">Marichromatium gracile</name>
    <name type="common">Chromatium gracile</name>
    <dbReference type="NCBI Taxonomy" id="1048"/>
    <lineage>
        <taxon>Bacteria</taxon>
        <taxon>Pseudomonadati</taxon>
        <taxon>Pseudomonadota</taxon>
        <taxon>Gammaproteobacteria</taxon>
        <taxon>Chromatiales</taxon>
        <taxon>Chromatiaceae</taxon>
        <taxon>Marichromatium</taxon>
    </lineage>
</organism>
<dbReference type="InterPro" id="IPR013783">
    <property type="entry name" value="Ig-like_fold"/>
</dbReference>
<dbReference type="InterPro" id="IPR051684">
    <property type="entry name" value="Electron_Trans/Redox"/>
</dbReference>
<dbReference type="Pfam" id="PF11614">
    <property type="entry name" value="FixG_C"/>
    <property type="match status" value="1"/>
</dbReference>
<keyword evidence="1" id="KW-0813">Transport</keyword>
<keyword evidence="7" id="KW-0812">Transmembrane</keyword>
<dbReference type="Proteomes" id="UP000075766">
    <property type="component" value="Unassembled WGS sequence"/>
</dbReference>
<dbReference type="InterPro" id="IPR017896">
    <property type="entry name" value="4Fe4S_Fe-S-bd"/>
</dbReference>
<protein>
    <submittedName>
        <fullName evidence="9">4Fe-4S ferredoxin</fullName>
    </submittedName>
</protein>
<dbReference type="PANTHER" id="PTHR30176:SF3">
    <property type="entry name" value="FERREDOXIN-TYPE PROTEIN NAPH"/>
    <property type="match status" value="1"/>
</dbReference>
<evidence type="ECO:0000313" key="9">
    <source>
        <dbReference type="EMBL" id="KXX65034.1"/>
    </source>
</evidence>
<reference evidence="9 10" key="1">
    <citation type="submission" date="2016-02" db="EMBL/GenBank/DDBJ databases">
        <title>Genome sequence of Marichromatium gracile YL-28, a purple sulfur bacterium.</title>
        <authorList>
            <person name="Zhao C."/>
            <person name="Hong X."/>
            <person name="Chen S."/>
            <person name="Yang S."/>
        </authorList>
    </citation>
    <scope>NUCLEOTIDE SEQUENCE [LARGE SCALE GENOMIC DNA]</scope>
    <source>
        <strain evidence="9 10">YL28</strain>
    </source>
</reference>
<dbReference type="SUPFAM" id="SSF54862">
    <property type="entry name" value="4Fe-4S ferredoxins"/>
    <property type="match status" value="1"/>
</dbReference>
<keyword evidence="3" id="KW-0479">Metal-binding</keyword>
<name>A0ABR5VH64_MARGR</name>
<evidence type="ECO:0000256" key="2">
    <source>
        <dbReference type="ARBA" id="ARBA00022485"/>
    </source>
</evidence>
<keyword evidence="5" id="KW-0408">Iron</keyword>
<feature type="transmembrane region" description="Helical" evidence="7">
    <location>
        <begin position="162"/>
        <end position="180"/>
    </location>
</feature>
<gene>
    <name evidence="9" type="ORF">AY586_11625</name>
</gene>
<keyword evidence="6" id="KW-0411">Iron-sulfur</keyword>
<keyword evidence="10" id="KW-1185">Reference proteome</keyword>
<proteinExistence type="predicted"/>
<dbReference type="PANTHER" id="PTHR30176">
    <property type="entry name" value="FERREDOXIN-TYPE PROTEIN NAPH"/>
    <property type="match status" value="1"/>
</dbReference>
<sequence length="474" mass="52490">MSMSSRDRATEVEGLYAEAAQWHVNAGGETIHAKRLSGRWRTFKWLSASVWLVFFLGPYVRWDGRQAVLFDIPDRQYHLFGATVLPQDFWMLSLLLLFFAILLAVVTAVVGRAWCGYFCFQTVWTDVFTWIEERLEGPPAARRRLDQAPFATRLRARLPKHLLWLVIGWFTGFSFVAWFVDVPTLWRTFFTGEAGVAAYVTVALFTAGTYVLAGFLREQTCFWLCPYARIQGVMLDPTTLVPAYDAGRGEPRGRLRRGGETAAGQGDCIDCNQCVAVCPTGVDIRQGQQEGCITCALCIDACDQVMDKVGKARGLIRYASLDELEGRPTRPLALRPRVWLYGGILTLALAGIVYGLASLAALDLKVLHERAPLFVRLSDGSIQNRYTLKLLNKTPEPLAVEIRVSGPPGLEVSGLERPIQAAAGVVTPALVFVRVPESALAAEQQPVVFHAEARRGDGQRLDTARESVFIAPAP</sequence>
<evidence type="ECO:0000256" key="3">
    <source>
        <dbReference type="ARBA" id="ARBA00022723"/>
    </source>
</evidence>
<dbReference type="PROSITE" id="PS51379">
    <property type="entry name" value="4FE4S_FER_2"/>
    <property type="match status" value="1"/>
</dbReference>
<keyword evidence="7" id="KW-1133">Transmembrane helix</keyword>
<feature type="transmembrane region" description="Helical" evidence="7">
    <location>
        <begin position="196"/>
        <end position="216"/>
    </location>
</feature>
<evidence type="ECO:0000256" key="4">
    <source>
        <dbReference type="ARBA" id="ARBA00022982"/>
    </source>
</evidence>
<dbReference type="InterPro" id="IPR032879">
    <property type="entry name" value="FixG_C"/>
</dbReference>
<comment type="caution">
    <text evidence="9">The sequence shown here is derived from an EMBL/GenBank/DDBJ whole genome shotgun (WGS) entry which is preliminary data.</text>
</comment>
<evidence type="ECO:0000313" key="10">
    <source>
        <dbReference type="Proteomes" id="UP000075766"/>
    </source>
</evidence>
<accession>A0ABR5VH64</accession>
<keyword evidence="4" id="KW-0249">Electron transport</keyword>
<feature type="transmembrane region" description="Helical" evidence="7">
    <location>
        <begin position="89"/>
        <end position="110"/>
    </location>
</feature>
<keyword evidence="2" id="KW-0004">4Fe-4S</keyword>
<feature type="transmembrane region" description="Helical" evidence="7">
    <location>
        <begin position="338"/>
        <end position="362"/>
    </location>
</feature>
<feature type="transmembrane region" description="Helical" evidence="7">
    <location>
        <begin position="42"/>
        <end position="60"/>
    </location>
</feature>
<dbReference type="Pfam" id="PF13746">
    <property type="entry name" value="Fer4_18"/>
    <property type="match status" value="1"/>
</dbReference>